<evidence type="ECO:0000313" key="1">
    <source>
        <dbReference type="EMBL" id="KAF2464181.1"/>
    </source>
</evidence>
<sequence>MALKTFAEPIPLLIPGPRGTCTVQYMRINPRELNSDLQKKVYQLCTPRNLFRRYLRSFTRKFLMQSLSIAKVDLSEALPTGDIEPGTPVLLYQAQFTKDEVLTLLVRDRSRGASELSSISDYILSDNRRSKGNYISCCGAWYLYYELSGRVAAKWLFVALVLSLIGGIAAGLAGDTNLGLNVGTCTLAVLSAVQWLLILWQQ</sequence>
<accession>A0ACB6QDF4</accession>
<organism evidence="1 2">
    <name type="scientific">Lindgomyces ingoldianus</name>
    <dbReference type="NCBI Taxonomy" id="673940"/>
    <lineage>
        <taxon>Eukaryota</taxon>
        <taxon>Fungi</taxon>
        <taxon>Dikarya</taxon>
        <taxon>Ascomycota</taxon>
        <taxon>Pezizomycotina</taxon>
        <taxon>Dothideomycetes</taxon>
        <taxon>Pleosporomycetidae</taxon>
        <taxon>Pleosporales</taxon>
        <taxon>Lindgomycetaceae</taxon>
        <taxon>Lindgomyces</taxon>
    </lineage>
</organism>
<dbReference type="EMBL" id="MU003539">
    <property type="protein sequence ID" value="KAF2464181.1"/>
    <property type="molecule type" value="Genomic_DNA"/>
</dbReference>
<protein>
    <submittedName>
        <fullName evidence="1">Uncharacterized protein</fullName>
    </submittedName>
</protein>
<keyword evidence="2" id="KW-1185">Reference proteome</keyword>
<reference evidence="1" key="1">
    <citation type="journal article" date="2020" name="Stud. Mycol.">
        <title>101 Dothideomycetes genomes: a test case for predicting lifestyles and emergence of pathogens.</title>
        <authorList>
            <person name="Haridas S."/>
            <person name="Albert R."/>
            <person name="Binder M."/>
            <person name="Bloem J."/>
            <person name="Labutti K."/>
            <person name="Salamov A."/>
            <person name="Andreopoulos B."/>
            <person name="Baker S."/>
            <person name="Barry K."/>
            <person name="Bills G."/>
            <person name="Bluhm B."/>
            <person name="Cannon C."/>
            <person name="Castanera R."/>
            <person name="Culley D."/>
            <person name="Daum C."/>
            <person name="Ezra D."/>
            <person name="Gonzalez J."/>
            <person name="Henrissat B."/>
            <person name="Kuo A."/>
            <person name="Liang C."/>
            <person name="Lipzen A."/>
            <person name="Lutzoni F."/>
            <person name="Magnuson J."/>
            <person name="Mondo S."/>
            <person name="Nolan M."/>
            <person name="Ohm R."/>
            <person name="Pangilinan J."/>
            <person name="Park H.-J."/>
            <person name="Ramirez L."/>
            <person name="Alfaro M."/>
            <person name="Sun H."/>
            <person name="Tritt A."/>
            <person name="Yoshinaga Y."/>
            <person name="Zwiers L.-H."/>
            <person name="Turgeon B."/>
            <person name="Goodwin S."/>
            <person name="Spatafora J."/>
            <person name="Crous P."/>
            <person name="Grigoriev I."/>
        </authorList>
    </citation>
    <scope>NUCLEOTIDE SEQUENCE</scope>
    <source>
        <strain evidence="1">ATCC 200398</strain>
    </source>
</reference>
<comment type="caution">
    <text evidence="1">The sequence shown here is derived from an EMBL/GenBank/DDBJ whole genome shotgun (WGS) entry which is preliminary data.</text>
</comment>
<evidence type="ECO:0000313" key="2">
    <source>
        <dbReference type="Proteomes" id="UP000799755"/>
    </source>
</evidence>
<gene>
    <name evidence="1" type="ORF">BDR25DRAFT_396849</name>
</gene>
<dbReference type="Proteomes" id="UP000799755">
    <property type="component" value="Unassembled WGS sequence"/>
</dbReference>
<proteinExistence type="predicted"/>
<name>A0ACB6QDF4_9PLEO</name>